<dbReference type="EMBL" id="QJUE01000002">
    <property type="protein sequence ID" value="PYE02643.1"/>
    <property type="molecule type" value="Genomic_DNA"/>
</dbReference>
<proteinExistence type="predicted"/>
<keyword evidence="1" id="KW-1133">Transmembrane helix</keyword>
<dbReference type="PANTHER" id="PTHR34475">
    <property type="match status" value="1"/>
</dbReference>
<dbReference type="Gene3D" id="1.10.260.40">
    <property type="entry name" value="lambda repressor-like DNA-binding domains"/>
    <property type="match status" value="1"/>
</dbReference>
<accession>A0A318RFD3</accession>
<dbReference type="InterPro" id="IPR010982">
    <property type="entry name" value="Lambda_DNA-bd_dom_sf"/>
</dbReference>
<feature type="transmembrane region" description="Helical" evidence="1">
    <location>
        <begin position="117"/>
        <end position="141"/>
    </location>
</feature>
<dbReference type="InterPro" id="IPR050400">
    <property type="entry name" value="Bact_Cytoskel_RodZ"/>
</dbReference>
<gene>
    <name evidence="2" type="ORF">DNJ73_02510</name>
</gene>
<dbReference type="Pfam" id="PF13413">
    <property type="entry name" value="HTH_25"/>
    <property type="match status" value="1"/>
</dbReference>
<evidence type="ECO:0000313" key="2">
    <source>
        <dbReference type="EMBL" id="PYE02643.1"/>
    </source>
</evidence>
<organism evidence="2 3">
    <name type="scientific">Prochlorococcus marinus XMU1408</name>
    <dbReference type="NCBI Taxonomy" id="2213228"/>
    <lineage>
        <taxon>Bacteria</taxon>
        <taxon>Bacillati</taxon>
        <taxon>Cyanobacteriota</taxon>
        <taxon>Cyanophyceae</taxon>
        <taxon>Synechococcales</taxon>
        <taxon>Prochlorococcaceae</taxon>
        <taxon>Prochlorococcus</taxon>
    </lineage>
</organism>
<keyword evidence="1" id="KW-0472">Membrane</keyword>
<sequence length="165" mass="18884">MEQSEGIKSDNAYIAEKKSSLQKVGEFLREARQGRSLSLDDLSSSLRIGKEQLIALEEGDERSLPEKVFIRAMVRRIAEKLNLDISFIIEELNDKKKSLPKSNQVINKKNSKKNRSINPFSMVILSGALGLFSSIMLLKYFQSIQNNYVNPQQSYIFLFDKNIYS</sequence>
<dbReference type="OrthoDB" id="422634at2"/>
<dbReference type="Proteomes" id="UP000247807">
    <property type="component" value="Unassembled WGS sequence"/>
</dbReference>
<name>A0A318RFD3_PROMR</name>
<dbReference type="RefSeq" id="WP_158466140.1">
    <property type="nucleotide sequence ID" value="NZ_QJUE01000002.1"/>
</dbReference>
<keyword evidence="1" id="KW-0812">Transmembrane</keyword>
<reference evidence="2 3" key="1">
    <citation type="journal article" date="2018" name="Appl. Environ. Microbiol.">
        <title>Genome rearrangement shapes Prochlorococcus ecological adaptation.</title>
        <authorList>
            <person name="Yan W."/>
            <person name="Wei S."/>
            <person name="Wang Q."/>
            <person name="Xiao X."/>
            <person name="Zeng Q."/>
            <person name="Jiao N."/>
            <person name="Zhang R."/>
        </authorList>
    </citation>
    <scope>NUCLEOTIDE SEQUENCE [LARGE SCALE GENOMIC DNA]</scope>
    <source>
        <strain evidence="2 3">XMU1408</strain>
    </source>
</reference>
<dbReference type="PANTHER" id="PTHR34475:SF1">
    <property type="entry name" value="CYTOSKELETON PROTEIN RODZ"/>
    <property type="match status" value="1"/>
</dbReference>
<comment type="caution">
    <text evidence="2">The sequence shown here is derived from an EMBL/GenBank/DDBJ whole genome shotgun (WGS) entry which is preliminary data.</text>
</comment>
<dbReference type="SUPFAM" id="SSF47413">
    <property type="entry name" value="lambda repressor-like DNA-binding domains"/>
    <property type="match status" value="1"/>
</dbReference>
<protein>
    <submittedName>
        <fullName evidence="2">Transcriptional regulator</fullName>
    </submittedName>
</protein>
<evidence type="ECO:0000313" key="3">
    <source>
        <dbReference type="Proteomes" id="UP000247807"/>
    </source>
</evidence>
<dbReference type="GO" id="GO:0003677">
    <property type="term" value="F:DNA binding"/>
    <property type="evidence" value="ECO:0007669"/>
    <property type="project" value="InterPro"/>
</dbReference>
<evidence type="ECO:0000256" key="1">
    <source>
        <dbReference type="SAM" id="Phobius"/>
    </source>
</evidence>
<dbReference type="AlphaFoldDB" id="A0A318RFD3"/>